<sequence length="511" mass="55667">MYKLMPLVLIAALCPPTAATSQDITTDTPFQSLPRMFGERIDELQIHTTNMGIQNKGNEDSGLFSAMPFDSDIPSKINASEFAPVIVAEGDMIQTKGIFPGREFFYITDTGKDSLRNESGRIWRFDPRTNDIVKFFESSDLINPKWIFYHSREGSPDLLIVSDLGEEPIPRAPGTGRGAKIISIPIVGQGLAGEPTILFEGPPFRSPEGVTVIGETVIVSDWAAGSLTTRPEAPDDEFNQGAVFKLPLNGGEPTKLFEEHKWVTVIGACQFFDADGKRYLRIIDIDGGRIQGIDPTFPRSGTVKYFIAEVLSEDPLLLGPLTEAVMLEDTPIDLREFVVDGSEIQSVSSSTPARVLGRIDDQSQSNTSELIKTVRSPNSLERVDLIIEYKDPETASNRILTVSIPKGQLFGAVPQDNKHAGARVVQFSGVERSLSASADGTSRSVFIFPSMGGIPAVLWSGNPFQQPMGVQFSSDGESIYVTDQAAGENGMSVLFKVPLPRTSSLEIMFAP</sequence>
<dbReference type="RefSeq" id="WP_260278214.1">
    <property type="nucleotide sequence ID" value="NZ_JANAVZ010000010.1"/>
</dbReference>
<dbReference type="Proteomes" id="UP001320702">
    <property type="component" value="Unassembled WGS sequence"/>
</dbReference>
<dbReference type="EMBL" id="JANAVZ010000010">
    <property type="protein sequence ID" value="MCT4334295.1"/>
    <property type="molecule type" value="Genomic_DNA"/>
</dbReference>
<feature type="signal peptide" evidence="1">
    <location>
        <begin position="1"/>
        <end position="21"/>
    </location>
</feature>
<protein>
    <submittedName>
        <fullName evidence="2">Uncharacterized protein</fullName>
    </submittedName>
</protein>
<comment type="caution">
    <text evidence="2">The sequence shown here is derived from an EMBL/GenBank/DDBJ whole genome shotgun (WGS) entry which is preliminary data.</text>
</comment>
<dbReference type="SUPFAM" id="SSF101898">
    <property type="entry name" value="NHL repeat"/>
    <property type="match status" value="1"/>
</dbReference>
<reference evidence="2 3" key="1">
    <citation type="submission" date="2022-04" db="EMBL/GenBank/DDBJ databases">
        <title>Paracoccus sp. YLB-12 draft genome sequence.</title>
        <authorList>
            <person name="Yu L."/>
        </authorList>
    </citation>
    <scope>NUCLEOTIDE SEQUENCE [LARGE SCALE GENOMIC DNA]</scope>
    <source>
        <strain evidence="2 3">YLB-12</strain>
    </source>
</reference>
<gene>
    <name evidence="2" type="ORF">MU516_15625</name>
</gene>
<name>A0ABT2KEM7_9RHOB</name>
<evidence type="ECO:0000256" key="1">
    <source>
        <dbReference type="SAM" id="SignalP"/>
    </source>
</evidence>
<accession>A0ABT2KEM7</accession>
<feature type="chain" id="PRO_5046231913" evidence="1">
    <location>
        <begin position="22"/>
        <end position="511"/>
    </location>
</feature>
<evidence type="ECO:0000313" key="2">
    <source>
        <dbReference type="EMBL" id="MCT4334295.1"/>
    </source>
</evidence>
<organism evidence="2 3">
    <name type="scientific">Paracoccus maritimus</name>
    <dbReference type="NCBI Taxonomy" id="2933292"/>
    <lineage>
        <taxon>Bacteria</taxon>
        <taxon>Pseudomonadati</taxon>
        <taxon>Pseudomonadota</taxon>
        <taxon>Alphaproteobacteria</taxon>
        <taxon>Rhodobacterales</taxon>
        <taxon>Paracoccaceae</taxon>
        <taxon>Paracoccus</taxon>
    </lineage>
</organism>
<proteinExistence type="predicted"/>
<keyword evidence="1" id="KW-0732">Signal</keyword>
<evidence type="ECO:0000313" key="3">
    <source>
        <dbReference type="Proteomes" id="UP001320702"/>
    </source>
</evidence>
<keyword evidence="3" id="KW-1185">Reference proteome</keyword>